<evidence type="ECO:0000256" key="3">
    <source>
        <dbReference type="ARBA" id="ARBA00022723"/>
    </source>
</evidence>
<dbReference type="STRING" id="1162668.LFE_0169"/>
<dbReference type="PANTHER" id="PTHR30352:SF5">
    <property type="entry name" value="PYRUVATE FORMATE-LYASE 1-ACTIVATING ENZYME"/>
    <property type="match status" value="1"/>
</dbReference>
<evidence type="ECO:0000256" key="6">
    <source>
        <dbReference type="PIRSR" id="PIRSR004869-50"/>
    </source>
</evidence>
<dbReference type="NCBIfam" id="TIGR04337">
    <property type="entry name" value="AmmeMemoSam_rS"/>
    <property type="match status" value="1"/>
</dbReference>
<dbReference type="Proteomes" id="UP000007382">
    <property type="component" value="Chromosome"/>
</dbReference>
<keyword evidence="9" id="KW-1185">Reference proteome</keyword>
<dbReference type="SFLD" id="SFLDG01101">
    <property type="entry name" value="Uncharacterised_Radical_SAM_Su"/>
    <property type="match status" value="1"/>
</dbReference>
<feature type="binding site" evidence="6">
    <location>
        <position position="93"/>
    </location>
    <ligand>
        <name>[4Fe-4S] cluster</name>
        <dbReference type="ChEBI" id="CHEBI:49883"/>
        <note>4Fe-4S-S-AdoMet</note>
    </ligand>
</feature>
<dbReference type="SUPFAM" id="SSF102114">
    <property type="entry name" value="Radical SAM enzymes"/>
    <property type="match status" value="1"/>
</dbReference>
<keyword evidence="5 6" id="KW-0411">Iron-sulfur</keyword>
<evidence type="ECO:0000256" key="2">
    <source>
        <dbReference type="ARBA" id="ARBA00022691"/>
    </source>
</evidence>
<dbReference type="PATRIC" id="fig|1162668.3.peg.200"/>
<dbReference type="PIRSF" id="PIRSF004869">
    <property type="entry name" value="PflX_prd"/>
    <property type="match status" value="1"/>
</dbReference>
<dbReference type="GO" id="GO:0046872">
    <property type="term" value="F:metal ion binding"/>
    <property type="evidence" value="ECO:0007669"/>
    <property type="project" value="UniProtKB-KW"/>
</dbReference>
<comment type="cofactor">
    <cofactor evidence="6">
        <name>[4Fe-4S] cluster</name>
        <dbReference type="ChEBI" id="CHEBI:49883"/>
    </cofactor>
    <text evidence="6">Binds 1 [4Fe-4S] cluster. The cluster is coordinated with 3 cysteines and an exchangeable S-adenosyl-L-methionine.</text>
</comment>
<dbReference type="SFLD" id="SFLDS00029">
    <property type="entry name" value="Radical_SAM"/>
    <property type="match status" value="1"/>
</dbReference>
<evidence type="ECO:0000256" key="1">
    <source>
        <dbReference type="ARBA" id="ARBA00022485"/>
    </source>
</evidence>
<dbReference type="AlphaFoldDB" id="I0IKU8"/>
<dbReference type="InterPro" id="IPR016431">
    <property type="entry name" value="Pyrv-formate_lyase-activ_prd"/>
</dbReference>
<evidence type="ECO:0000259" key="7">
    <source>
        <dbReference type="PROSITE" id="PS51918"/>
    </source>
</evidence>
<reference evidence="9" key="2">
    <citation type="submission" date="2012-03" db="EMBL/GenBank/DDBJ databases">
        <title>The complete genome sequence of the pioneer microbe on fresh volcanic deposit, Leptospirillum ferrooxidans strain C2-3.</title>
        <authorList>
            <person name="Fujimura R."/>
            <person name="Sato Y."/>
            <person name="Nishizawa T."/>
            <person name="Nanba K."/>
            <person name="Oshima K."/>
            <person name="Hattori M."/>
            <person name="Kamijo T."/>
            <person name="Ohta H."/>
        </authorList>
    </citation>
    <scope>NUCLEOTIDE SEQUENCE [LARGE SCALE GENOMIC DNA]</scope>
    <source>
        <strain evidence="9">C2-3</strain>
    </source>
</reference>
<dbReference type="RefSeq" id="WP_014448391.1">
    <property type="nucleotide sequence ID" value="NC_017094.1"/>
</dbReference>
<dbReference type="CDD" id="cd01335">
    <property type="entry name" value="Radical_SAM"/>
    <property type="match status" value="1"/>
</dbReference>
<dbReference type="PANTHER" id="PTHR30352">
    <property type="entry name" value="PYRUVATE FORMATE-LYASE-ACTIVATING ENZYME"/>
    <property type="match status" value="1"/>
</dbReference>
<keyword evidence="2 6" id="KW-0949">S-adenosyl-L-methionine</keyword>
<dbReference type="InterPro" id="IPR007197">
    <property type="entry name" value="rSAM"/>
</dbReference>
<evidence type="ECO:0000313" key="8">
    <source>
        <dbReference type="EMBL" id="BAM05897.1"/>
    </source>
</evidence>
<keyword evidence="3 6" id="KW-0479">Metal-binding</keyword>
<dbReference type="Gene3D" id="3.20.20.70">
    <property type="entry name" value="Aldolase class I"/>
    <property type="match status" value="1"/>
</dbReference>
<dbReference type="OrthoDB" id="9778883at2"/>
<evidence type="ECO:0000256" key="4">
    <source>
        <dbReference type="ARBA" id="ARBA00023004"/>
    </source>
</evidence>
<feature type="binding site" evidence="6">
    <location>
        <position position="90"/>
    </location>
    <ligand>
        <name>[4Fe-4S] cluster</name>
        <dbReference type="ChEBI" id="CHEBI:49883"/>
        <note>4Fe-4S-S-AdoMet</note>
    </ligand>
</feature>
<dbReference type="InterPro" id="IPR034457">
    <property type="entry name" value="Organic_radical-activating"/>
</dbReference>
<dbReference type="InterPro" id="IPR027596">
    <property type="entry name" value="AmmeMemoSam_rS"/>
</dbReference>
<protein>
    <submittedName>
        <fullName evidence="8">Putative radical SAM family protein</fullName>
    </submittedName>
</protein>
<accession>I0IKU8</accession>
<evidence type="ECO:0000256" key="5">
    <source>
        <dbReference type="ARBA" id="ARBA00023014"/>
    </source>
</evidence>
<proteinExistence type="predicted"/>
<dbReference type="EMBL" id="AP012342">
    <property type="protein sequence ID" value="BAM05897.1"/>
    <property type="molecule type" value="Genomic_DNA"/>
</dbReference>
<gene>
    <name evidence="8" type="ordered locus">LFE_0169</name>
</gene>
<keyword evidence="1" id="KW-0004">4Fe-4S</keyword>
<feature type="domain" description="Radical SAM core" evidence="7">
    <location>
        <begin position="71"/>
        <end position="292"/>
    </location>
</feature>
<dbReference type="InterPro" id="IPR058240">
    <property type="entry name" value="rSAM_sf"/>
</dbReference>
<dbReference type="Pfam" id="PF04055">
    <property type="entry name" value="Radical_SAM"/>
    <property type="match status" value="1"/>
</dbReference>
<reference evidence="8 9" key="1">
    <citation type="journal article" date="2012" name="J. Bacteriol.">
        <title>Complete Genome Sequence of Leptospirillum ferrooxidans Strain C2-3, Isolated from a Fresh Volcanic Ash Deposit on the Island of Miyake, Japan.</title>
        <authorList>
            <person name="Fujimura R."/>
            <person name="Sato Y."/>
            <person name="Nishizawa T."/>
            <person name="Oshima K."/>
            <person name="Kim S.-W."/>
            <person name="Hattori M."/>
            <person name="Kamijo T."/>
            <person name="Ohta H."/>
        </authorList>
    </citation>
    <scope>NUCLEOTIDE SEQUENCE [LARGE SCALE GENOMIC DNA]</scope>
    <source>
        <strain evidence="8 9">C2-3</strain>
    </source>
</reference>
<dbReference type="PROSITE" id="PS51918">
    <property type="entry name" value="RADICAL_SAM"/>
    <property type="match status" value="1"/>
</dbReference>
<evidence type="ECO:0000313" key="9">
    <source>
        <dbReference type="Proteomes" id="UP000007382"/>
    </source>
</evidence>
<dbReference type="KEGG" id="lfc:LFE_0169"/>
<dbReference type="GO" id="GO:0051539">
    <property type="term" value="F:4 iron, 4 sulfur cluster binding"/>
    <property type="evidence" value="ECO:0007669"/>
    <property type="project" value="UniProtKB-KW"/>
</dbReference>
<organism evidence="8 9">
    <name type="scientific">Leptospirillum ferrooxidans (strain C2-3)</name>
    <dbReference type="NCBI Taxonomy" id="1162668"/>
    <lineage>
        <taxon>Bacteria</taxon>
        <taxon>Pseudomonadati</taxon>
        <taxon>Nitrospirota</taxon>
        <taxon>Nitrospiria</taxon>
        <taxon>Nitrospirales</taxon>
        <taxon>Nitrospiraceae</taxon>
        <taxon>Leptospirillum</taxon>
    </lineage>
</organism>
<feature type="binding site" evidence="6">
    <location>
        <position position="86"/>
    </location>
    <ligand>
        <name>[4Fe-4S] cluster</name>
        <dbReference type="ChEBI" id="CHEBI:49883"/>
        <note>4Fe-4S-S-AdoMet</note>
    </ligand>
</feature>
<sequence>METDRFVGQWWHALPDGRIQCDLCQRDCRLHEGQRGACFVRMMDQGEMILTAWGRPSGLHVDPVEKKPLNHFYPGTSVLSFGTAGCNLTCKNCQNWEMTKSRDMELLSQRADPPEIVRVAKKTRCKSVAFTYNDPVIFAEFAIDTAIACHEAGLKSIAVTAGYIHPKPARELFSFIDATNVDLKGFSEEFYNKVTGGHLAPVLDLLCYIHHETDVWLEITTLLIPGLNDSEKEIAELSRWISTHLGPDVPLHFSAFHPDFRMLDLPPTPRETLSMGRKIAMDEGLRFVYTGNVHDPAGGTTFCPECRSPLIIRDWFSILSWNMDADGRCAVCHQKIPGRF</sequence>
<name>I0IKU8_LEPFC</name>
<keyword evidence="4 6" id="KW-0408">Iron</keyword>
<dbReference type="GO" id="GO:0003824">
    <property type="term" value="F:catalytic activity"/>
    <property type="evidence" value="ECO:0007669"/>
    <property type="project" value="InterPro"/>
</dbReference>
<dbReference type="eggNOG" id="COG1180">
    <property type="taxonomic scope" value="Bacteria"/>
</dbReference>
<dbReference type="InterPro" id="IPR013785">
    <property type="entry name" value="Aldolase_TIM"/>
</dbReference>
<dbReference type="HOGENOM" id="CLU_044176_1_0_0"/>